<sequence>MPSLRFHSPALPHYLICLCGAVVLTFIHQNAAATPYIYRSAPTSPTATSSSTAPGRLLHYILLLGLPIFPGVYLYYTPVSSTTHWFSTSLFIR</sequence>
<organism evidence="2 3">
    <name type="scientific">Panicum hallii var. hallii</name>
    <dbReference type="NCBI Taxonomy" id="1504633"/>
    <lineage>
        <taxon>Eukaryota</taxon>
        <taxon>Viridiplantae</taxon>
        <taxon>Streptophyta</taxon>
        <taxon>Embryophyta</taxon>
        <taxon>Tracheophyta</taxon>
        <taxon>Spermatophyta</taxon>
        <taxon>Magnoliopsida</taxon>
        <taxon>Liliopsida</taxon>
        <taxon>Poales</taxon>
        <taxon>Poaceae</taxon>
        <taxon>PACMAD clade</taxon>
        <taxon>Panicoideae</taxon>
        <taxon>Panicodae</taxon>
        <taxon>Paniceae</taxon>
        <taxon>Panicinae</taxon>
        <taxon>Panicum</taxon>
        <taxon>Panicum sect. Panicum</taxon>
    </lineage>
</organism>
<feature type="transmembrane region" description="Helical" evidence="1">
    <location>
        <begin position="57"/>
        <end position="76"/>
    </location>
</feature>
<keyword evidence="1" id="KW-0812">Transmembrane</keyword>
<dbReference type="AlphaFoldDB" id="A0A2T7C454"/>
<gene>
    <name evidence="2" type="ORF">GQ55_9G163900</name>
</gene>
<dbReference type="EMBL" id="CM009757">
    <property type="protein sequence ID" value="PUZ38023.1"/>
    <property type="molecule type" value="Genomic_DNA"/>
</dbReference>
<keyword evidence="1" id="KW-0472">Membrane</keyword>
<name>A0A2T7C454_9POAL</name>
<evidence type="ECO:0000313" key="2">
    <source>
        <dbReference type="EMBL" id="PUZ38023.1"/>
    </source>
</evidence>
<accession>A0A2T7C454</accession>
<proteinExistence type="predicted"/>
<evidence type="ECO:0000256" key="1">
    <source>
        <dbReference type="SAM" id="Phobius"/>
    </source>
</evidence>
<dbReference type="Gramene" id="PUZ38023">
    <property type="protein sequence ID" value="PUZ38023"/>
    <property type="gene ID" value="GQ55_9G163900"/>
</dbReference>
<dbReference type="Proteomes" id="UP000244336">
    <property type="component" value="Chromosome 9"/>
</dbReference>
<protein>
    <submittedName>
        <fullName evidence="2">Uncharacterized protein</fullName>
    </submittedName>
</protein>
<evidence type="ECO:0000313" key="3">
    <source>
        <dbReference type="Proteomes" id="UP000244336"/>
    </source>
</evidence>
<keyword evidence="3" id="KW-1185">Reference proteome</keyword>
<reference evidence="2 3" key="1">
    <citation type="submission" date="2018-04" db="EMBL/GenBank/DDBJ databases">
        <title>WGS assembly of Panicum hallii var. hallii HAL2.</title>
        <authorList>
            <person name="Lovell J."/>
            <person name="Jenkins J."/>
            <person name="Lowry D."/>
            <person name="Mamidi S."/>
            <person name="Sreedasyam A."/>
            <person name="Weng X."/>
            <person name="Barry K."/>
            <person name="Bonette J."/>
            <person name="Campitelli B."/>
            <person name="Daum C."/>
            <person name="Gordon S."/>
            <person name="Gould B."/>
            <person name="Lipzen A."/>
            <person name="MacQueen A."/>
            <person name="Palacio-Mejia J."/>
            <person name="Plott C."/>
            <person name="Shakirov E."/>
            <person name="Shu S."/>
            <person name="Yoshinaga Y."/>
            <person name="Zane M."/>
            <person name="Rokhsar D."/>
            <person name="Grimwood J."/>
            <person name="Schmutz J."/>
            <person name="Juenger T."/>
        </authorList>
    </citation>
    <scope>NUCLEOTIDE SEQUENCE [LARGE SCALE GENOMIC DNA]</scope>
    <source>
        <strain evidence="3">cv. HAL2</strain>
    </source>
</reference>
<keyword evidence="1" id="KW-1133">Transmembrane helix</keyword>